<keyword evidence="3" id="KW-1185">Reference proteome</keyword>
<evidence type="ECO:0000313" key="2">
    <source>
        <dbReference type="EMBL" id="KJA19010.1"/>
    </source>
</evidence>
<dbReference type="AlphaFoldDB" id="A0A0D2PFW3"/>
<feature type="compositionally biased region" description="Basic and acidic residues" evidence="1">
    <location>
        <begin position="54"/>
        <end position="63"/>
    </location>
</feature>
<evidence type="ECO:0000313" key="3">
    <source>
        <dbReference type="Proteomes" id="UP000054270"/>
    </source>
</evidence>
<gene>
    <name evidence="2" type="ORF">HYPSUDRAFT_69534</name>
</gene>
<proteinExistence type="predicted"/>
<feature type="region of interest" description="Disordered" evidence="1">
    <location>
        <begin position="41"/>
        <end position="63"/>
    </location>
</feature>
<accession>A0A0D2PFW3</accession>
<organism evidence="2 3">
    <name type="scientific">Hypholoma sublateritium (strain FD-334 SS-4)</name>
    <dbReference type="NCBI Taxonomy" id="945553"/>
    <lineage>
        <taxon>Eukaryota</taxon>
        <taxon>Fungi</taxon>
        <taxon>Dikarya</taxon>
        <taxon>Basidiomycota</taxon>
        <taxon>Agaricomycotina</taxon>
        <taxon>Agaricomycetes</taxon>
        <taxon>Agaricomycetidae</taxon>
        <taxon>Agaricales</taxon>
        <taxon>Agaricineae</taxon>
        <taxon>Strophariaceae</taxon>
        <taxon>Hypholoma</taxon>
    </lineage>
</organism>
<reference evidence="3" key="1">
    <citation type="submission" date="2014-04" db="EMBL/GenBank/DDBJ databases">
        <title>Evolutionary Origins and Diversification of the Mycorrhizal Mutualists.</title>
        <authorList>
            <consortium name="DOE Joint Genome Institute"/>
            <consortium name="Mycorrhizal Genomics Consortium"/>
            <person name="Kohler A."/>
            <person name="Kuo A."/>
            <person name="Nagy L.G."/>
            <person name="Floudas D."/>
            <person name="Copeland A."/>
            <person name="Barry K.W."/>
            <person name="Cichocki N."/>
            <person name="Veneault-Fourrey C."/>
            <person name="LaButti K."/>
            <person name="Lindquist E.A."/>
            <person name="Lipzen A."/>
            <person name="Lundell T."/>
            <person name="Morin E."/>
            <person name="Murat C."/>
            <person name="Riley R."/>
            <person name="Ohm R."/>
            <person name="Sun H."/>
            <person name="Tunlid A."/>
            <person name="Henrissat B."/>
            <person name="Grigoriev I.V."/>
            <person name="Hibbett D.S."/>
            <person name="Martin F."/>
        </authorList>
    </citation>
    <scope>NUCLEOTIDE SEQUENCE [LARGE SCALE GENOMIC DNA]</scope>
    <source>
        <strain evidence="3">FD-334 SS-4</strain>
    </source>
</reference>
<evidence type="ECO:0000256" key="1">
    <source>
        <dbReference type="SAM" id="MobiDB-lite"/>
    </source>
</evidence>
<protein>
    <submittedName>
        <fullName evidence="2">Uncharacterized protein</fullName>
    </submittedName>
</protein>
<name>A0A0D2PFW3_HYPSF</name>
<sequence length="94" mass="9353">MALAPAASAAGLGCVVCGTLRRRAASRRVAIVASPSVAIAAPPRGADTSSGARPTDDTQSKQIEDARLSVGVVRVWCILPTAITATAGGGISRP</sequence>
<dbReference type="Proteomes" id="UP000054270">
    <property type="component" value="Unassembled WGS sequence"/>
</dbReference>
<dbReference type="EMBL" id="KN817582">
    <property type="protein sequence ID" value="KJA19010.1"/>
    <property type="molecule type" value="Genomic_DNA"/>
</dbReference>